<dbReference type="PANTHER" id="PTHR11360">
    <property type="entry name" value="MONOCARBOXYLATE TRANSPORTER"/>
    <property type="match status" value="1"/>
</dbReference>
<protein>
    <submittedName>
        <fullName evidence="6">MFS general substrate transporter</fullName>
    </submittedName>
</protein>
<dbReference type="CDD" id="cd17352">
    <property type="entry name" value="MFS_MCT_SLC16"/>
    <property type="match status" value="1"/>
</dbReference>
<accession>A0A8H7HP91</accession>
<evidence type="ECO:0000256" key="2">
    <source>
        <dbReference type="ARBA" id="ARBA00006727"/>
    </source>
</evidence>
<dbReference type="InterPro" id="IPR036259">
    <property type="entry name" value="MFS_trans_sf"/>
</dbReference>
<feature type="compositionally biased region" description="Polar residues" evidence="3">
    <location>
        <begin position="1"/>
        <end position="16"/>
    </location>
</feature>
<dbReference type="AlphaFoldDB" id="A0A8H7HP91"/>
<proteinExistence type="inferred from homology"/>
<dbReference type="GO" id="GO:0016020">
    <property type="term" value="C:membrane"/>
    <property type="evidence" value="ECO:0007669"/>
    <property type="project" value="UniProtKB-SubCell"/>
</dbReference>
<dbReference type="SUPFAM" id="SSF103473">
    <property type="entry name" value="MFS general substrate transporter"/>
    <property type="match status" value="1"/>
</dbReference>
<feature type="transmembrane region" description="Helical" evidence="4">
    <location>
        <begin position="248"/>
        <end position="268"/>
    </location>
</feature>
<organism evidence="6 7">
    <name type="scientific">Rhizoctonia solani</name>
    <dbReference type="NCBI Taxonomy" id="456999"/>
    <lineage>
        <taxon>Eukaryota</taxon>
        <taxon>Fungi</taxon>
        <taxon>Dikarya</taxon>
        <taxon>Basidiomycota</taxon>
        <taxon>Agaricomycotina</taxon>
        <taxon>Agaricomycetes</taxon>
        <taxon>Cantharellales</taxon>
        <taxon>Ceratobasidiaceae</taxon>
        <taxon>Rhizoctonia</taxon>
    </lineage>
</organism>
<feature type="transmembrane region" description="Helical" evidence="4">
    <location>
        <begin position="159"/>
        <end position="176"/>
    </location>
</feature>
<dbReference type="GO" id="GO:0022857">
    <property type="term" value="F:transmembrane transporter activity"/>
    <property type="evidence" value="ECO:0007669"/>
    <property type="project" value="InterPro"/>
</dbReference>
<feature type="region of interest" description="Disordered" evidence="3">
    <location>
        <begin position="1"/>
        <end position="49"/>
    </location>
</feature>
<feature type="non-terminal residue" evidence="6">
    <location>
        <position position="1008"/>
    </location>
</feature>
<comment type="similarity">
    <text evidence="2">Belongs to the major facilitator superfamily. Monocarboxylate porter (TC 2.A.1.13) family.</text>
</comment>
<feature type="domain" description="Major facilitator superfamily (MFS) profile" evidence="5">
    <location>
        <begin position="82"/>
        <end position="470"/>
    </location>
</feature>
<evidence type="ECO:0000313" key="6">
    <source>
        <dbReference type="EMBL" id="KAF8699172.1"/>
    </source>
</evidence>
<dbReference type="EMBL" id="JACYCD010000239">
    <property type="protein sequence ID" value="KAF8699172.1"/>
    <property type="molecule type" value="Genomic_DNA"/>
</dbReference>
<feature type="transmembrane region" description="Helical" evidence="4">
    <location>
        <begin position="355"/>
        <end position="375"/>
    </location>
</feature>
<name>A0A8H7HP91_9AGAM</name>
<keyword evidence="4" id="KW-0472">Membrane</keyword>
<feature type="transmembrane region" description="Helical" evidence="4">
    <location>
        <begin position="217"/>
        <end position="236"/>
    </location>
</feature>
<evidence type="ECO:0000256" key="4">
    <source>
        <dbReference type="SAM" id="Phobius"/>
    </source>
</evidence>
<keyword evidence="4" id="KW-0812">Transmembrane</keyword>
<evidence type="ECO:0000256" key="1">
    <source>
        <dbReference type="ARBA" id="ARBA00004141"/>
    </source>
</evidence>
<feature type="transmembrane region" description="Helical" evidence="4">
    <location>
        <begin position="96"/>
        <end position="117"/>
    </location>
</feature>
<evidence type="ECO:0000259" key="5">
    <source>
        <dbReference type="PROSITE" id="PS50850"/>
    </source>
</evidence>
<dbReference type="InterPro" id="IPR011701">
    <property type="entry name" value="MFS"/>
</dbReference>
<feature type="transmembrane region" description="Helical" evidence="4">
    <location>
        <begin position="416"/>
        <end position="437"/>
    </location>
</feature>
<feature type="transmembrane region" description="Helical" evidence="4">
    <location>
        <begin position="129"/>
        <end position="147"/>
    </location>
</feature>
<feature type="transmembrane region" description="Helical" evidence="4">
    <location>
        <begin position="182"/>
        <end position="205"/>
    </location>
</feature>
<dbReference type="PROSITE" id="PS50850">
    <property type="entry name" value="MFS"/>
    <property type="match status" value="1"/>
</dbReference>
<dbReference type="InterPro" id="IPR020846">
    <property type="entry name" value="MFS_dom"/>
</dbReference>
<dbReference type="OrthoDB" id="6509908at2759"/>
<dbReference type="Proteomes" id="UP000602905">
    <property type="component" value="Unassembled WGS sequence"/>
</dbReference>
<evidence type="ECO:0000256" key="3">
    <source>
        <dbReference type="SAM" id="MobiDB-lite"/>
    </source>
</evidence>
<sequence length="1008" mass="112279">MTTSLVPSSRPISLGTTGDDIDGKTIAESDTGKRESGLDPDQEKPEHHRLANIDAAPDREELKKEGIAQGEDEFPDGGLRAWLVVLGVNHFPFQSGACVTFGTFGFVNAWGVFQAYYQETVLSDTSPSTVAWIGSVQYALVFLPGLLTGRLFDLGHYRVPQIFAAALLIIGTFLAAECHEYWQFLLCQGIAVGLASGFLFGPTIAVVSHWFRARRGLALGILASGSSIGGTVIPIAVRKLIPIVGFKWAMRIIGFILLFVLTVAILTLRRRLPPKKVSGGLLNLKAFLHIPYSIYVLASVVSFLGLYTVLTYLEVYATEIGLPEDFAFYMIPIANAASLFGRVGSGVVSDRIGPINTLIPSTLVAGVCTYAWPFARNKGSLIVLACIYGAACGVFVGMLATPVAKMGSMDDVGRRTGMLMSVIAAGAVAGPPISGAIRDKTGSFIQVGYYAGSMIILCINRYFKGIVDNDLYLQYILQLEKSGYVIPKVTREDLSYSDMIQALQNHQKKWQRIELGEPKFIEFPDPHDTVTYFADNLYAYYHRTGRESDGSSCCTLRLYLLPSLNTGIEFRHWHYDILDTFVRAFATQPRIDLLVLLESCPYPDDRGRFVRCYRIHLRSLSTNQPHPYAIDATPLLNLGLLEHYFLTRRPPIHIYGRMLSFIFRPNFEYPEGEPLIIVFDWVIGVEVGRYYLPAYTEYSISFISEEYFIIPQGYRSIETNQSNPTGRIDLYYSPICDDGTRIREVKHVASLAFPSLHKDQSGLSLKVHCVPSVIPKTPYWSTRLGNIPKAYEQNPSDHLCLYYEASTGKETLHSSYQSELRFSKDLGTSGLLFIPFQGLLSLFNRDYCNHRSNSEGPALIPWEVWGSCTICLPDTELPDIILHGGKYLFLRGSSAPHSPDDSLFPISVLELKFRQLSQAKVPNSSNWVCTSKSNQDTTSREPSYAYTIDCRTPVQESHELGILGEALPDIRAYCKKTTVNVDEETKCNINDYDVMANDEHCRLLSIDM</sequence>
<dbReference type="Pfam" id="PF07690">
    <property type="entry name" value="MFS_1"/>
    <property type="match status" value="1"/>
</dbReference>
<dbReference type="PANTHER" id="PTHR11360:SF234">
    <property type="entry name" value="MFS-TYPE TRANSPORTER DBAD-RELATED"/>
    <property type="match status" value="1"/>
</dbReference>
<feature type="transmembrane region" description="Helical" evidence="4">
    <location>
        <begin position="381"/>
        <end position="404"/>
    </location>
</feature>
<dbReference type="InterPro" id="IPR050327">
    <property type="entry name" value="Proton-linked_MCT"/>
</dbReference>
<feature type="transmembrane region" description="Helical" evidence="4">
    <location>
        <begin position="289"/>
        <end position="310"/>
    </location>
</feature>
<feature type="compositionally biased region" description="Basic and acidic residues" evidence="3">
    <location>
        <begin position="21"/>
        <end position="49"/>
    </location>
</feature>
<keyword evidence="4" id="KW-1133">Transmembrane helix</keyword>
<evidence type="ECO:0000313" key="7">
    <source>
        <dbReference type="Proteomes" id="UP000602905"/>
    </source>
</evidence>
<gene>
    <name evidence="6" type="ORF">RHS03_07207</name>
</gene>
<comment type="subcellular location">
    <subcellularLocation>
        <location evidence="1">Membrane</location>
        <topology evidence="1">Multi-pass membrane protein</topology>
    </subcellularLocation>
</comment>
<reference evidence="6" key="1">
    <citation type="submission" date="2020-09" db="EMBL/GenBank/DDBJ databases">
        <title>Comparative genome analyses of four rice-infecting Rhizoctonia solani isolates reveal extensive enrichment of homogalacturonan modification genes.</title>
        <authorList>
            <person name="Lee D.-Y."/>
            <person name="Jeon J."/>
            <person name="Kim K.-T."/>
            <person name="Cheong K."/>
            <person name="Song H."/>
            <person name="Choi G."/>
            <person name="Ko J."/>
            <person name="Opiyo S.O."/>
            <person name="Zuo S."/>
            <person name="Madhav S."/>
            <person name="Lee Y.-H."/>
            <person name="Wang G.-L."/>
        </authorList>
    </citation>
    <scope>NUCLEOTIDE SEQUENCE</scope>
    <source>
        <strain evidence="6">AG1-IA WGL</strain>
    </source>
</reference>
<comment type="caution">
    <text evidence="6">The sequence shown here is derived from an EMBL/GenBank/DDBJ whole genome shotgun (WGS) entry which is preliminary data.</text>
</comment>
<dbReference type="Gene3D" id="1.20.1250.20">
    <property type="entry name" value="MFS general substrate transporter like domains"/>
    <property type="match status" value="2"/>
</dbReference>
<feature type="transmembrane region" description="Helical" evidence="4">
    <location>
        <begin position="443"/>
        <end position="463"/>
    </location>
</feature>